<organism evidence="6 7">
    <name type="scientific">Heterostelium pallidum (strain ATCC 26659 / Pp 5 / PN500)</name>
    <name type="common">Cellular slime mold</name>
    <name type="synonym">Polysphondylium pallidum</name>
    <dbReference type="NCBI Taxonomy" id="670386"/>
    <lineage>
        <taxon>Eukaryota</taxon>
        <taxon>Amoebozoa</taxon>
        <taxon>Evosea</taxon>
        <taxon>Eumycetozoa</taxon>
        <taxon>Dictyostelia</taxon>
        <taxon>Acytosteliales</taxon>
        <taxon>Acytosteliaceae</taxon>
        <taxon>Heterostelium</taxon>
    </lineage>
</organism>
<dbReference type="SUPFAM" id="SSF63829">
    <property type="entry name" value="Calcium-dependent phosphotriesterase"/>
    <property type="match status" value="2"/>
</dbReference>
<keyword evidence="3" id="KW-0325">Glycoprotein</keyword>
<feature type="transmembrane region" description="Helical" evidence="4">
    <location>
        <begin position="12"/>
        <end position="34"/>
    </location>
</feature>
<keyword evidence="4" id="KW-0812">Transmembrane</keyword>
<gene>
    <name evidence="6" type="ORF">PPL_01783</name>
</gene>
<comment type="similarity">
    <text evidence="1">Belongs to the strictosidine synthase family.</text>
</comment>
<dbReference type="PANTHER" id="PTHR10426">
    <property type="entry name" value="STRICTOSIDINE SYNTHASE-RELATED"/>
    <property type="match status" value="1"/>
</dbReference>
<evidence type="ECO:0000256" key="2">
    <source>
        <dbReference type="ARBA" id="ARBA00022553"/>
    </source>
</evidence>
<keyword evidence="4" id="KW-1133">Transmembrane helix</keyword>
<keyword evidence="4" id="KW-0472">Membrane</keyword>
<dbReference type="Proteomes" id="UP000001396">
    <property type="component" value="Unassembled WGS sequence"/>
</dbReference>
<dbReference type="STRING" id="670386.D3B0G6"/>
<reference evidence="6 7" key="1">
    <citation type="journal article" date="2011" name="Genome Res.">
        <title>Phylogeny-wide analysis of social amoeba genomes highlights ancient origins for complex intercellular communication.</title>
        <authorList>
            <person name="Heidel A.J."/>
            <person name="Lawal H.M."/>
            <person name="Felder M."/>
            <person name="Schilde C."/>
            <person name="Helps N.R."/>
            <person name="Tunggal B."/>
            <person name="Rivero F."/>
            <person name="John U."/>
            <person name="Schleicher M."/>
            <person name="Eichinger L."/>
            <person name="Platzer M."/>
            <person name="Noegel A.A."/>
            <person name="Schaap P."/>
            <person name="Gloeckner G."/>
        </authorList>
    </citation>
    <scope>NUCLEOTIDE SEQUENCE [LARGE SCALE GENOMIC DNA]</scope>
    <source>
        <strain evidence="7">ATCC 26659 / Pp 5 / PN500</strain>
    </source>
</reference>
<dbReference type="AlphaFoldDB" id="D3B0G6"/>
<dbReference type="PANTHER" id="PTHR10426:SF88">
    <property type="entry name" value="ADIPOCYTE PLASMA MEMBRANE-ASSOCIATED PROTEIN HEMOMUCIN-RELATED"/>
    <property type="match status" value="1"/>
</dbReference>
<evidence type="ECO:0000256" key="1">
    <source>
        <dbReference type="ARBA" id="ARBA00009191"/>
    </source>
</evidence>
<evidence type="ECO:0000313" key="6">
    <source>
        <dbReference type="EMBL" id="EFA84790.1"/>
    </source>
</evidence>
<dbReference type="EMBL" id="ADBJ01000008">
    <property type="protein sequence ID" value="EFA84790.1"/>
    <property type="molecule type" value="Genomic_DNA"/>
</dbReference>
<evidence type="ECO:0000313" key="7">
    <source>
        <dbReference type="Proteomes" id="UP000001396"/>
    </source>
</evidence>
<name>D3B0G6_HETP5</name>
<dbReference type="Pfam" id="PF20067">
    <property type="entry name" value="SSL_N"/>
    <property type="match status" value="2"/>
</dbReference>
<feature type="transmembrane region" description="Helical" evidence="4">
    <location>
        <begin position="389"/>
        <end position="407"/>
    </location>
</feature>
<dbReference type="Gene3D" id="2.120.10.30">
    <property type="entry name" value="TolB, C-terminal domain"/>
    <property type="match status" value="2"/>
</dbReference>
<dbReference type="RefSeq" id="XP_020436902.1">
    <property type="nucleotide sequence ID" value="XM_020572785.1"/>
</dbReference>
<accession>D3B0G6</accession>
<evidence type="ECO:0000256" key="3">
    <source>
        <dbReference type="ARBA" id="ARBA00023180"/>
    </source>
</evidence>
<proteinExistence type="inferred from homology"/>
<keyword evidence="2" id="KW-0597">Phosphoprotein</keyword>
<dbReference type="GO" id="GO:0012505">
    <property type="term" value="C:endomembrane system"/>
    <property type="evidence" value="ECO:0007669"/>
    <property type="project" value="TreeGrafter"/>
</dbReference>
<feature type="domain" description="Strictosidine synthase conserved region" evidence="5">
    <location>
        <begin position="578"/>
        <end position="651"/>
    </location>
</feature>
<keyword evidence="7" id="KW-1185">Reference proteome</keyword>
<protein>
    <submittedName>
        <fullName evidence="6">Strictosidine synthase family protein</fullName>
    </submittedName>
</protein>
<feature type="domain" description="Strictosidine synthase conserved region" evidence="5">
    <location>
        <begin position="220"/>
        <end position="277"/>
    </location>
</feature>
<dbReference type="GO" id="GO:0016787">
    <property type="term" value="F:hydrolase activity"/>
    <property type="evidence" value="ECO:0007669"/>
    <property type="project" value="TreeGrafter"/>
</dbReference>
<dbReference type="InterPro" id="IPR011042">
    <property type="entry name" value="6-blade_b-propeller_TolB-like"/>
</dbReference>
<dbReference type="GeneID" id="31357311"/>
<evidence type="ECO:0000256" key="4">
    <source>
        <dbReference type="SAM" id="Phobius"/>
    </source>
</evidence>
<comment type="caution">
    <text evidence="6">The sequence shown here is derived from an EMBL/GenBank/DDBJ whole genome shotgun (WGS) entry which is preliminary data.</text>
</comment>
<evidence type="ECO:0000259" key="5">
    <source>
        <dbReference type="Pfam" id="PF03088"/>
    </source>
</evidence>
<dbReference type="InParanoid" id="D3B0G6"/>
<sequence length="755" mass="85058">MKTKHQKPTVNYGFGYFSMFIFALSVAIGLLSLFPTYITFNLQRHPVIPFLSFSPPAYPNLENVTKVLLDNHLKYINIGKSRGPETVAFNSKGDLYFSSESGEIRYLKAPIQFSNAPDSSIDNSLPFIHTGGRPLGIKFDKDDNLLIADPVKGLLKFERGTNTLTILTGSANGTKLLFIDDVKPGDDGIIYFSDSFGMAPFIDNTGQWNTEGPSFFVCATMQTKGKLLSYNPVTLETKVLVDGLTCGNGVTLDEKGESVFITETCKYRVIRYWIKGPKAGKSEVFAENLPGYPDGIEMAPNNRLYVTLFCQRTIFDHLQPYPLLKRLYLSIPYHYVPSHSLSSIAVLDANNGRILEILETRTNHMITLTSTTRKDNKLYMGKMFNNNSYFSILVFALSIIVCVLAWFPTYQLYGNQYWPDLEFQRFDYLPLTSLENVTKKLEKKIKYLDLGEIHGPESISFNRNGDLYFSTGSGEIRYMKAPFDFIDSISIGKPMNSYHYVHTGGRPLGIDFDRDDNLLIADSAKGLFRVDKDSGDMILLTATVNNTKLNFVNDVTSNFEDGLIYFSDSTKLAPFLDNSGDWNTKIPSLYTCATSAQFGKLLSYDPATKQTKILLEGISYANGVALDEKGESLYLVETCRYRVIKYWLKGPNTGKSHVIVDNLPGYPDGIDYSDGKLYISIFSKRTYYDYLYRYPLLRKLFHTIPNNGVPLGPPSIIIADSHTGEIMESLETTSNHFKTITCTYVHENKLYLGKK</sequence>
<dbReference type="InterPro" id="IPR018119">
    <property type="entry name" value="Strictosidine_synth_cons-reg"/>
</dbReference>
<dbReference type="Pfam" id="PF03088">
    <property type="entry name" value="Str_synth"/>
    <property type="match status" value="2"/>
</dbReference>